<evidence type="ECO:0000313" key="10">
    <source>
        <dbReference type="Proteomes" id="UP000569914"/>
    </source>
</evidence>
<dbReference type="GO" id="GO:0022857">
    <property type="term" value="F:transmembrane transporter activity"/>
    <property type="evidence" value="ECO:0007669"/>
    <property type="project" value="InterPro"/>
</dbReference>
<evidence type="ECO:0000256" key="7">
    <source>
        <dbReference type="SAM" id="Phobius"/>
    </source>
</evidence>
<dbReference type="AlphaFoldDB" id="A0A7Y9I5J1"/>
<evidence type="ECO:0000256" key="3">
    <source>
        <dbReference type="ARBA" id="ARBA00022475"/>
    </source>
</evidence>
<protein>
    <submittedName>
        <fullName evidence="9">DHA2 family multidrug resistance protein-like MFS transporter</fullName>
    </submittedName>
</protein>
<feature type="transmembrane region" description="Helical" evidence="7">
    <location>
        <begin position="212"/>
        <end position="234"/>
    </location>
</feature>
<comment type="subcellular location">
    <subcellularLocation>
        <location evidence="1">Cell membrane</location>
        <topology evidence="1">Multi-pass membrane protein</topology>
    </subcellularLocation>
</comment>
<feature type="transmembrane region" description="Helical" evidence="7">
    <location>
        <begin position="344"/>
        <end position="363"/>
    </location>
</feature>
<feature type="transmembrane region" description="Helical" evidence="7">
    <location>
        <begin position="369"/>
        <end position="389"/>
    </location>
</feature>
<accession>A0A7Y9I5J1</accession>
<evidence type="ECO:0000313" key="9">
    <source>
        <dbReference type="EMBL" id="NYE70587.1"/>
    </source>
</evidence>
<evidence type="ECO:0000256" key="4">
    <source>
        <dbReference type="ARBA" id="ARBA00022692"/>
    </source>
</evidence>
<evidence type="ECO:0000256" key="6">
    <source>
        <dbReference type="ARBA" id="ARBA00023136"/>
    </source>
</evidence>
<keyword evidence="3" id="KW-1003">Cell membrane</keyword>
<dbReference type="PANTHER" id="PTHR42718:SF47">
    <property type="entry name" value="METHYL VIOLOGEN RESISTANCE PROTEIN SMVA"/>
    <property type="match status" value="1"/>
</dbReference>
<feature type="transmembrane region" description="Helical" evidence="7">
    <location>
        <begin position="279"/>
        <end position="300"/>
    </location>
</feature>
<feature type="transmembrane region" description="Helical" evidence="7">
    <location>
        <begin position="24"/>
        <end position="48"/>
    </location>
</feature>
<feature type="transmembrane region" description="Helical" evidence="7">
    <location>
        <begin position="312"/>
        <end position="332"/>
    </location>
</feature>
<gene>
    <name evidence="9" type="ORF">BKA15_001916</name>
</gene>
<name>A0A7Y9I5J1_9ACTN</name>
<feature type="transmembrane region" description="Helical" evidence="7">
    <location>
        <begin position="92"/>
        <end position="111"/>
    </location>
</feature>
<dbReference type="InterPro" id="IPR036259">
    <property type="entry name" value="MFS_trans_sf"/>
</dbReference>
<dbReference type="SUPFAM" id="SSF103473">
    <property type="entry name" value="MFS general substrate transporter"/>
    <property type="match status" value="1"/>
</dbReference>
<feature type="transmembrane region" description="Helical" evidence="7">
    <location>
        <begin position="60"/>
        <end position="80"/>
    </location>
</feature>
<feature type="transmembrane region" description="Helical" evidence="7">
    <location>
        <begin position="489"/>
        <end position="509"/>
    </location>
</feature>
<evidence type="ECO:0000256" key="1">
    <source>
        <dbReference type="ARBA" id="ARBA00004651"/>
    </source>
</evidence>
<keyword evidence="4 7" id="KW-0812">Transmembrane</keyword>
<dbReference type="PROSITE" id="PS50850">
    <property type="entry name" value="MFS"/>
    <property type="match status" value="1"/>
</dbReference>
<feature type="transmembrane region" description="Helical" evidence="7">
    <location>
        <begin position="150"/>
        <end position="170"/>
    </location>
</feature>
<evidence type="ECO:0000256" key="5">
    <source>
        <dbReference type="ARBA" id="ARBA00022989"/>
    </source>
</evidence>
<evidence type="ECO:0000259" key="8">
    <source>
        <dbReference type="PROSITE" id="PS50850"/>
    </source>
</evidence>
<dbReference type="CDD" id="cd17321">
    <property type="entry name" value="MFS_MMR_MDR_like"/>
    <property type="match status" value="1"/>
</dbReference>
<sequence>MSSHDSRDRISVGGEAAKAGPRTWAGLAVLALPTLLVSMDLSVLILVLPSMSADLQPDGIQALWITDIYGFLIAGALITMGTLGDRLGRRRLLMIGATAFAAASTLAAFAPSPEWLIAARAVQGVAGATLMPSTLSLIRSLFHRRDERAFAISIWVVSFSVGIVLGPLLAGILLQFFWWGSVFLVNLPIMVLLLILAPVLLPESKDPSPGRFDLPGAALATATVLAAVLAMKTFAKDGPTLTAIGIGVAGLVLGYLFMRRQRTTDQPLLDLSLFKIPAFSTAVGLNLMIGMTMAGTYLFTAQYLQLVSGLPALLAALWLLPQTGALIISSTVSARLARRIRPAYLITGGMAIAIAGLVSFTQVTPDGGIAPIVIGSILTALGFGPAGTLGPDLIISSAPAERAGAAAAVSETGNELGNASGIAVLGSLGIAYYQAIMANHALPGLTEAARALAVDSLFGAVQATRGLAPDISDAVLTAARTAFTSALQLTAGAAAIAVLILAVAAAVLLRHAPTVAHDDPE</sequence>
<feature type="transmembrane region" description="Helical" evidence="7">
    <location>
        <begin position="240"/>
        <end position="258"/>
    </location>
</feature>
<dbReference type="GO" id="GO:0005886">
    <property type="term" value="C:plasma membrane"/>
    <property type="evidence" value="ECO:0007669"/>
    <property type="project" value="UniProtKB-SubCell"/>
</dbReference>
<feature type="transmembrane region" description="Helical" evidence="7">
    <location>
        <begin position="176"/>
        <end position="200"/>
    </location>
</feature>
<keyword evidence="5 7" id="KW-1133">Transmembrane helix</keyword>
<dbReference type="Pfam" id="PF07690">
    <property type="entry name" value="MFS_1"/>
    <property type="match status" value="1"/>
</dbReference>
<keyword evidence="2" id="KW-0813">Transport</keyword>
<dbReference type="Gene3D" id="1.20.1250.20">
    <property type="entry name" value="MFS general substrate transporter like domains"/>
    <property type="match status" value="1"/>
</dbReference>
<dbReference type="InterPro" id="IPR020846">
    <property type="entry name" value="MFS_dom"/>
</dbReference>
<keyword evidence="10" id="KW-1185">Reference proteome</keyword>
<reference evidence="9 10" key="1">
    <citation type="submission" date="2020-07" db="EMBL/GenBank/DDBJ databases">
        <title>Sequencing the genomes of 1000 actinobacteria strains.</title>
        <authorList>
            <person name="Klenk H.-P."/>
        </authorList>
    </citation>
    <scope>NUCLEOTIDE SEQUENCE [LARGE SCALE GENOMIC DNA]</scope>
    <source>
        <strain evidence="9 10">DSM 22083</strain>
    </source>
</reference>
<dbReference type="PANTHER" id="PTHR42718">
    <property type="entry name" value="MAJOR FACILITATOR SUPERFAMILY MULTIDRUG TRANSPORTER MFSC"/>
    <property type="match status" value="1"/>
</dbReference>
<dbReference type="InterPro" id="IPR011701">
    <property type="entry name" value="MFS"/>
</dbReference>
<evidence type="ECO:0000256" key="2">
    <source>
        <dbReference type="ARBA" id="ARBA00022448"/>
    </source>
</evidence>
<feature type="transmembrane region" description="Helical" evidence="7">
    <location>
        <begin position="117"/>
        <end position="138"/>
    </location>
</feature>
<feature type="domain" description="Major facilitator superfamily (MFS) profile" evidence="8">
    <location>
        <begin position="26"/>
        <end position="465"/>
    </location>
</feature>
<dbReference type="EMBL" id="JACCBU010000001">
    <property type="protein sequence ID" value="NYE70587.1"/>
    <property type="molecule type" value="Genomic_DNA"/>
</dbReference>
<keyword evidence="6 7" id="KW-0472">Membrane</keyword>
<proteinExistence type="predicted"/>
<comment type="caution">
    <text evidence="9">The sequence shown here is derived from an EMBL/GenBank/DDBJ whole genome shotgun (WGS) entry which is preliminary data.</text>
</comment>
<dbReference type="Proteomes" id="UP000569914">
    <property type="component" value="Unassembled WGS sequence"/>
</dbReference>
<organism evidence="9 10">
    <name type="scientific">Microlunatus parietis</name>
    <dbReference type="NCBI Taxonomy" id="682979"/>
    <lineage>
        <taxon>Bacteria</taxon>
        <taxon>Bacillati</taxon>
        <taxon>Actinomycetota</taxon>
        <taxon>Actinomycetes</taxon>
        <taxon>Propionibacteriales</taxon>
        <taxon>Propionibacteriaceae</taxon>
        <taxon>Microlunatus</taxon>
    </lineage>
</organism>